<feature type="signal peptide" evidence="1">
    <location>
        <begin position="1"/>
        <end position="18"/>
    </location>
</feature>
<evidence type="ECO:0000313" key="3">
    <source>
        <dbReference type="EMBL" id="TWT22313.1"/>
    </source>
</evidence>
<dbReference type="PANTHER" id="PTHR43135:SF3">
    <property type="entry name" value="ALPHA-D-RIBOSE 1-METHYLPHOSPHONATE 5-TRIPHOSPHATE DIPHOSPHATASE"/>
    <property type="match status" value="1"/>
</dbReference>
<proteinExistence type="predicted"/>
<dbReference type="EMBL" id="VOHK01000002">
    <property type="protein sequence ID" value="TWT22313.1"/>
    <property type="molecule type" value="Genomic_DNA"/>
</dbReference>
<dbReference type="AlphaFoldDB" id="A0A5C5U8N6"/>
<keyword evidence="4" id="KW-1185">Reference proteome</keyword>
<dbReference type="RefSeq" id="WP_146385536.1">
    <property type="nucleotide sequence ID" value="NZ_VOHK01000002.1"/>
</dbReference>
<dbReference type="InterPro" id="IPR011059">
    <property type="entry name" value="Metal-dep_hydrolase_composite"/>
</dbReference>
<evidence type="ECO:0000256" key="1">
    <source>
        <dbReference type="SAM" id="SignalP"/>
    </source>
</evidence>
<evidence type="ECO:0000313" key="4">
    <source>
        <dbReference type="Proteomes" id="UP000319980"/>
    </source>
</evidence>
<organism evidence="3 4">
    <name type="scientific">Luteimonas marina</name>
    <dbReference type="NCBI Taxonomy" id="488485"/>
    <lineage>
        <taxon>Bacteria</taxon>
        <taxon>Pseudomonadati</taxon>
        <taxon>Pseudomonadota</taxon>
        <taxon>Gammaproteobacteria</taxon>
        <taxon>Lysobacterales</taxon>
        <taxon>Lysobacteraceae</taxon>
        <taxon>Luteimonas</taxon>
    </lineage>
</organism>
<reference evidence="3 4" key="1">
    <citation type="journal article" date="2008" name="Int. J. Syst. Evol. Microbiol.">
        <title>Luteimonas marina sp. nov., isolated from seawater.</title>
        <authorList>
            <person name="Baik K.S."/>
            <person name="Park S.C."/>
            <person name="Kim M.S."/>
            <person name="Kim E.M."/>
            <person name="Park C."/>
            <person name="Chun J."/>
            <person name="Seong C.N."/>
        </authorList>
    </citation>
    <scope>NUCLEOTIDE SEQUENCE [LARGE SCALE GENOMIC DNA]</scope>
    <source>
        <strain evidence="3 4">FR1330</strain>
    </source>
</reference>
<evidence type="ECO:0000259" key="2">
    <source>
        <dbReference type="Pfam" id="PF01979"/>
    </source>
</evidence>
<dbReference type="OrthoDB" id="9802793at2"/>
<feature type="chain" id="PRO_5022691638" evidence="1">
    <location>
        <begin position="19"/>
        <end position="410"/>
    </location>
</feature>
<accession>A0A5C5U8N6</accession>
<dbReference type="Gene3D" id="3.20.20.140">
    <property type="entry name" value="Metal-dependent hydrolases"/>
    <property type="match status" value="1"/>
</dbReference>
<sequence length="410" mass="42311">MRGLLLVLACLLLPAARAADSVAIVHARAHPVSAPVVEDATVVLRAGRIVSIEAGGAPPPGARIVDAGGRDLTPGLFHAATRIGLSEVGDGQEAVASGGSRAGYTTHHAIDANAQSVEQARADGVSRALVAPAAASDNVFAGRATLLHLRSGGDIVERSGDVVQFAYIGTDASRAHSHAAAWQRLHGELGRARTPPAHADDPARVDADDLARHEVAMRRTPLAIVADREADIREAIALARTHRLRVVVVGGAEAWRLAPELAAAGIAVVLDPLDALPATYDRLGARHDNAALLHRAGVDIAFTASAQGIYTSWNAGPSLRLAAGIAAAHGLPDAAALAAITQAPARIWGLDARIGTLAPGADADLVLWDGDPLEPASAPVAVFMAGDAVPLRTRQTLLRDRYLPARARAP</sequence>
<dbReference type="SUPFAM" id="SSF51338">
    <property type="entry name" value="Composite domain of metallo-dependent hydrolases"/>
    <property type="match status" value="1"/>
</dbReference>
<dbReference type="SUPFAM" id="SSF51556">
    <property type="entry name" value="Metallo-dependent hydrolases"/>
    <property type="match status" value="1"/>
</dbReference>
<dbReference type="Pfam" id="PF01979">
    <property type="entry name" value="Amidohydro_1"/>
    <property type="match status" value="1"/>
</dbReference>
<comment type="caution">
    <text evidence="3">The sequence shown here is derived from an EMBL/GenBank/DDBJ whole genome shotgun (WGS) entry which is preliminary data.</text>
</comment>
<dbReference type="Proteomes" id="UP000319980">
    <property type="component" value="Unassembled WGS sequence"/>
</dbReference>
<dbReference type="GO" id="GO:0016810">
    <property type="term" value="F:hydrolase activity, acting on carbon-nitrogen (but not peptide) bonds"/>
    <property type="evidence" value="ECO:0007669"/>
    <property type="project" value="InterPro"/>
</dbReference>
<keyword evidence="3" id="KW-0378">Hydrolase</keyword>
<protein>
    <submittedName>
        <fullName evidence="3">Amidohydrolase family protein</fullName>
    </submittedName>
</protein>
<dbReference type="InterPro" id="IPR006680">
    <property type="entry name" value="Amidohydro-rel"/>
</dbReference>
<keyword evidence="1" id="KW-0732">Signal</keyword>
<dbReference type="InterPro" id="IPR032466">
    <property type="entry name" value="Metal_Hydrolase"/>
</dbReference>
<gene>
    <name evidence="3" type="ORF">FQY83_04585</name>
</gene>
<feature type="domain" description="Amidohydrolase-related" evidence="2">
    <location>
        <begin position="264"/>
        <end position="381"/>
    </location>
</feature>
<dbReference type="InterPro" id="IPR051781">
    <property type="entry name" value="Metallo-dep_Hydrolase"/>
</dbReference>
<dbReference type="PANTHER" id="PTHR43135">
    <property type="entry name" value="ALPHA-D-RIBOSE 1-METHYLPHOSPHONATE 5-TRIPHOSPHATE DIPHOSPHATASE"/>
    <property type="match status" value="1"/>
</dbReference>
<name>A0A5C5U8N6_9GAMM</name>